<dbReference type="PANTHER" id="PTHR48081">
    <property type="entry name" value="AB HYDROLASE SUPERFAMILY PROTEIN C4A8.06C"/>
    <property type="match status" value="1"/>
</dbReference>
<dbReference type="AlphaFoldDB" id="A0AAW6LS41"/>
<dbReference type="EMBL" id="JARDXE010000026">
    <property type="protein sequence ID" value="MDE8649314.1"/>
    <property type="molecule type" value="Genomic_DNA"/>
</dbReference>
<sequence length="283" mass="30130">MLPPAESVGGVEINEIRIPVVGSCGWKNCAQCAAGSIAAVVYRPSGVSEAAAYVYLHGGGWWINGGVDVLRATGAAHAARARELGIVVIDVDYRLAPEHKFPLPAEDGYAALRWVSANARELGIDPTRIAVGGGSAGGNLAAAVALMSRDRNGPELRGQMLHIPVLDSGCNTPSMHRFAEGYVMTYRHATEAWDMYLSTPNDAYNPYASPSHASRLDGLPATLVIVGEYEVLRDEGLAYARRLVDNGVKVTVCQLPQCHGAALPETTATTELLIDDFLRVALH</sequence>
<organism evidence="3 4">
    <name type="scientific">Rhodococcus qingshengii</name>
    <dbReference type="NCBI Taxonomy" id="334542"/>
    <lineage>
        <taxon>Bacteria</taxon>
        <taxon>Bacillati</taxon>
        <taxon>Actinomycetota</taxon>
        <taxon>Actinomycetes</taxon>
        <taxon>Mycobacteriales</taxon>
        <taxon>Nocardiaceae</taxon>
        <taxon>Rhodococcus</taxon>
        <taxon>Rhodococcus erythropolis group</taxon>
    </lineage>
</organism>
<accession>A0AAW6LS41</accession>
<dbReference type="Proteomes" id="UP001217325">
    <property type="component" value="Unassembled WGS sequence"/>
</dbReference>
<proteinExistence type="predicted"/>
<evidence type="ECO:0000259" key="2">
    <source>
        <dbReference type="Pfam" id="PF07859"/>
    </source>
</evidence>
<gene>
    <name evidence="3" type="ORF">PXH69_30515</name>
</gene>
<dbReference type="InterPro" id="IPR050300">
    <property type="entry name" value="GDXG_lipolytic_enzyme"/>
</dbReference>
<evidence type="ECO:0000313" key="4">
    <source>
        <dbReference type="Proteomes" id="UP001217325"/>
    </source>
</evidence>
<protein>
    <submittedName>
        <fullName evidence="3">Alpha/beta hydrolase</fullName>
    </submittedName>
</protein>
<name>A0AAW6LS41_RHOSG</name>
<dbReference type="GO" id="GO:0016787">
    <property type="term" value="F:hydrolase activity"/>
    <property type="evidence" value="ECO:0007669"/>
    <property type="project" value="UniProtKB-KW"/>
</dbReference>
<dbReference type="Gene3D" id="3.40.50.1820">
    <property type="entry name" value="alpha/beta hydrolase"/>
    <property type="match status" value="1"/>
</dbReference>
<feature type="domain" description="Alpha/beta hydrolase fold-3" evidence="2">
    <location>
        <begin position="54"/>
        <end position="257"/>
    </location>
</feature>
<reference evidence="3" key="1">
    <citation type="submission" date="2023-02" db="EMBL/GenBank/DDBJ databases">
        <title>A novel hydrolase synthesized by Rhodococcus erythropolis HQ is responsible for the detoxification of Zearalenone.</title>
        <authorList>
            <person name="Hu J."/>
            <person name="Xu J."/>
        </authorList>
    </citation>
    <scope>NUCLEOTIDE SEQUENCE</scope>
    <source>
        <strain evidence="3">HQ</strain>
    </source>
</reference>
<evidence type="ECO:0000256" key="1">
    <source>
        <dbReference type="ARBA" id="ARBA00022801"/>
    </source>
</evidence>
<dbReference type="Pfam" id="PF07859">
    <property type="entry name" value="Abhydrolase_3"/>
    <property type="match status" value="1"/>
</dbReference>
<evidence type="ECO:0000313" key="3">
    <source>
        <dbReference type="EMBL" id="MDE8649314.1"/>
    </source>
</evidence>
<dbReference type="InterPro" id="IPR013094">
    <property type="entry name" value="AB_hydrolase_3"/>
</dbReference>
<dbReference type="InterPro" id="IPR029058">
    <property type="entry name" value="AB_hydrolase_fold"/>
</dbReference>
<dbReference type="PANTHER" id="PTHR48081:SF8">
    <property type="entry name" value="ALPHA_BETA HYDROLASE FOLD-3 DOMAIN-CONTAINING PROTEIN-RELATED"/>
    <property type="match status" value="1"/>
</dbReference>
<dbReference type="SUPFAM" id="SSF53474">
    <property type="entry name" value="alpha/beta-Hydrolases"/>
    <property type="match status" value="1"/>
</dbReference>
<keyword evidence="1 3" id="KW-0378">Hydrolase</keyword>
<comment type="caution">
    <text evidence="3">The sequence shown here is derived from an EMBL/GenBank/DDBJ whole genome shotgun (WGS) entry which is preliminary data.</text>
</comment>